<evidence type="ECO:0000256" key="1">
    <source>
        <dbReference type="SAM" id="SignalP"/>
    </source>
</evidence>
<dbReference type="STRING" id="341036.SAMN05660649_04608"/>
<organism evidence="3 4">
    <name type="scientific">Desulfotruncus arcticus DSM 17038</name>
    <dbReference type="NCBI Taxonomy" id="1121424"/>
    <lineage>
        <taxon>Bacteria</taxon>
        <taxon>Bacillati</taxon>
        <taxon>Bacillota</taxon>
        <taxon>Clostridia</taxon>
        <taxon>Eubacteriales</taxon>
        <taxon>Desulfallaceae</taxon>
        <taxon>Desulfotruncus</taxon>
    </lineage>
</organism>
<dbReference type="AlphaFoldDB" id="A0A1I2YUF1"/>
<dbReference type="InterPro" id="IPR046720">
    <property type="entry name" value="DUF6612"/>
</dbReference>
<dbReference type="OrthoDB" id="1803292at2"/>
<proteinExistence type="predicted"/>
<gene>
    <name evidence="3" type="ORF">SAMN05660649_04608</name>
</gene>
<dbReference type="Pfam" id="PF07833">
    <property type="entry name" value="Cu_amine_oxidN1"/>
    <property type="match status" value="1"/>
</dbReference>
<dbReference type="InterPro" id="IPR012854">
    <property type="entry name" value="Cu_amine_oxidase-like_N"/>
</dbReference>
<feature type="chain" id="PRO_5011469926" evidence="1">
    <location>
        <begin position="25"/>
        <end position="429"/>
    </location>
</feature>
<evidence type="ECO:0000313" key="3">
    <source>
        <dbReference type="EMBL" id="SFH29234.1"/>
    </source>
</evidence>
<dbReference type="Gene3D" id="3.30.457.10">
    <property type="entry name" value="Copper amine oxidase-like, N-terminal domain"/>
    <property type="match status" value="1"/>
</dbReference>
<reference evidence="4" key="1">
    <citation type="submission" date="2016-10" db="EMBL/GenBank/DDBJ databases">
        <authorList>
            <person name="Varghese N."/>
            <person name="Submissions S."/>
        </authorList>
    </citation>
    <scope>NUCLEOTIDE SEQUENCE [LARGE SCALE GENOMIC DNA]</scope>
    <source>
        <strain evidence="4">DSM 17038</strain>
    </source>
</reference>
<name>A0A1I2YUF1_9FIRM</name>
<accession>A0A1I2YUF1</accession>
<dbReference type="SUPFAM" id="SSF55383">
    <property type="entry name" value="Copper amine oxidase, domain N"/>
    <property type="match status" value="1"/>
</dbReference>
<dbReference type="RefSeq" id="WP_092474891.1">
    <property type="nucleotide sequence ID" value="NZ_FOOX01000023.1"/>
</dbReference>
<dbReference type="InterPro" id="IPR036582">
    <property type="entry name" value="Mao_N_sf"/>
</dbReference>
<evidence type="ECO:0000313" key="4">
    <source>
        <dbReference type="Proteomes" id="UP000199337"/>
    </source>
</evidence>
<sequence length="429" mass="47768">MKKKFFVIISLVLVMLSASLPAFAANDMKLQVNDDLVPSPGISMINGSSMIPVDIYAAFSGADVQWESENDFVIKENDTTMKLTVGKKEAMLADKSLMLTAEPTKAGDKVLIPLRSVSNAFGFEVGLVNDQGMTTLKRSETRDGMTVSDVLAKSTAAVQEFNTYSMDGQFNINMNIAADGKIDETAPQNITSKLTGQMQNDPFQIYMKQTLAPVDGETVQPMDVETYMTQEKMYIKAPGQDWLVQDMPFSPEFWKQQQDIQSDPLKAAEQMKEMGILLNFGNDVTVNDQEYYVVNATLDMEKFKEGYQKIIQQATQALPQESNDTADLQQQMQKLFETAKLDYNYSVLINKETFITDIINFDARLEMLLDNPAPAKAEGEQNDSQPQQVKIDMKYSGNINITEPGGSFTAPDVSTAVEMKMPQQLTPND</sequence>
<protein>
    <submittedName>
        <fullName evidence="3">Copper amine oxidase N-terminal domain-containing protein</fullName>
    </submittedName>
</protein>
<dbReference type="Pfam" id="PF20316">
    <property type="entry name" value="DUF6612"/>
    <property type="match status" value="1"/>
</dbReference>
<dbReference type="Proteomes" id="UP000199337">
    <property type="component" value="Unassembled WGS sequence"/>
</dbReference>
<keyword evidence="1" id="KW-0732">Signal</keyword>
<dbReference type="EMBL" id="FOOX01000023">
    <property type="protein sequence ID" value="SFH29234.1"/>
    <property type="molecule type" value="Genomic_DNA"/>
</dbReference>
<dbReference type="Gene3D" id="2.50.20.20">
    <property type="match status" value="1"/>
</dbReference>
<feature type="signal peptide" evidence="1">
    <location>
        <begin position="1"/>
        <end position="24"/>
    </location>
</feature>
<evidence type="ECO:0000259" key="2">
    <source>
        <dbReference type="Pfam" id="PF07833"/>
    </source>
</evidence>
<feature type="domain" description="Copper amine oxidase-like N-terminal" evidence="2">
    <location>
        <begin position="44"/>
        <end position="132"/>
    </location>
</feature>
<keyword evidence="4" id="KW-1185">Reference proteome</keyword>